<evidence type="ECO:0008006" key="6">
    <source>
        <dbReference type="Google" id="ProtNLM"/>
    </source>
</evidence>
<organism evidence="5">
    <name type="scientific">Corethron hystrix</name>
    <dbReference type="NCBI Taxonomy" id="216773"/>
    <lineage>
        <taxon>Eukaryota</taxon>
        <taxon>Sar</taxon>
        <taxon>Stramenopiles</taxon>
        <taxon>Ochrophyta</taxon>
        <taxon>Bacillariophyta</taxon>
        <taxon>Coscinodiscophyceae</taxon>
        <taxon>Corethrophycidae</taxon>
        <taxon>Corethrales</taxon>
        <taxon>Corethraceae</taxon>
        <taxon>Corethron</taxon>
    </lineage>
</organism>
<comment type="similarity">
    <text evidence="1">Belongs to the GDA1/CD39 NTPase family.</text>
</comment>
<dbReference type="Pfam" id="PF01150">
    <property type="entry name" value="GDA1_CD39"/>
    <property type="match status" value="1"/>
</dbReference>
<feature type="active site" description="Proton acceptor" evidence="3">
    <location>
        <position position="83"/>
    </location>
</feature>
<keyword evidence="2" id="KW-0378">Hydrolase</keyword>
<dbReference type="GO" id="GO:0005524">
    <property type="term" value="F:ATP binding"/>
    <property type="evidence" value="ECO:0007669"/>
    <property type="project" value="UniProtKB-KW"/>
</dbReference>
<dbReference type="PANTHER" id="PTHR11782">
    <property type="entry name" value="ADENOSINE/GUANOSINE DIPHOSPHATASE"/>
    <property type="match status" value="1"/>
</dbReference>
<accession>A0A7S1BDR4</accession>
<dbReference type="CDD" id="cd24003">
    <property type="entry name" value="ASKHA_NBD_GDA1_CD39_NTPase"/>
    <property type="match status" value="1"/>
</dbReference>
<evidence type="ECO:0000313" key="5">
    <source>
        <dbReference type="EMBL" id="CAD8882202.1"/>
    </source>
</evidence>
<gene>
    <name evidence="5" type="ORF">CHYS00102_LOCUS9390</name>
</gene>
<dbReference type="Gene3D" id="3.30.420.40">
    <property type="match status" value="1"/>
</dbReference>
<keyword evidence="4" id="KW-0067">ATP-binding</keyword>
<protein>
    <recommendedName>
        <fullName evidence="6">Nucleoside phosphatase GDA1/CD39</fullName>
    </recommendedName>
</protein>
<dbReference type="Gene3D" id="3.30.420.150">
    <property type="entry name" value="Exopolyphosphatase. Domain 2"/>
    <property type="match status" value="1"/>
</dbReference>
<proteinExistence type="inferred from homology"/>
<dbReference type="AlphaFoldDB" id="A0A7S1BDR4"/>
<feature type="binding site" evidence="4">
    <location>
        <begin position="124"/>
        <end position="128"/>
    </location>
    <ligand>
        <name>ATP</name>
        <dbReference type="ChEBI" id="CHEBI:30616"/>
    </ligand>
</feature>
<evidence type="ECO:0000256" key="1">
    <source>
        <dbReference type="ARBA" id="ARBA00009283"/>
    </source>
</evidence>
<evidence type="ECO:0000256" key="2">
    <source>
        <dbReference type="ARBA" id="ARBA00022801"/>
    </source>
</evidence>
<sequence>MPMFEYARELLGDEEGGEDPYAHHVPVYLQATAGMRLVEEGAAKAFYDAVFAALVSPQEGSDWFAKHFRLKREDIGTLDGEKEGYFAAVSANYLSGSVGMDLNLMVARGDYTDAGYIGALDMGGGSTQIVYYTQREGCIKSVDHPIEESVVVAGGMKHSDFFVYSYLSYGCDRVRLRLWDRLVEGIVVSTDDDTAALPKEVENPCGFVGHLAVHSGVRLRGTGQAHECMMTIRSLLWPDVVHEDTVRRHGNGQRVRSIGGIIHPQPIRKEAKLYAMSLYFFALDCMRVVGKDQVLEKEWPNPTINELHDALEKFCSLPWKRLEDATDTLHTYTDTQTLPHRCLEVVYMTVLLRDGYGIDPSSRGITYAFDVGGLEVEWTLGLVLTLHAADHESVNFLESTKSLIEPLDVSVSEVEMGGVQGTDGVQL</sequence>
<reference evidence="5" key="1">
    <citation type="submission" date="2021-01" db="EMBL/GenBank/DDBJ databases">
        <authorList>
            <person name="Corre E."/>
            <person name="Pelletier E."/>
            <person name="Niang G."/>
            <person name="Scheremetjew M."/>
            <person name="Finn R."/>
            <person name="Kale V."/>
            <person name="Holt S."/>
            <person name="Cochrane G."/>
            <person name="Meng A."/>
            <person name="Brown T."/>
            <person name="Cohen L."/>
        </authorList>
    </citation>
    <scope>NUCLEOTIDE SEQUENCE</scope>
    <source>
        <strain evidence="5">308</strain>
    </source>
</reference>
<keyword evidence="4" id="KW-0547">Nucleotide-binding</keyword>
<name>A0A7S1BDR4_9STRA</name>
<evidence type="ECO:0000256" key="3">
    <source>
        <dbReference type="PIRSR" id="PIRSR600407-1"/>
    </source>
</evidence>
<dbReference type="InterPro" id="IPR000407">
    <property type="entry name" value="GDA1_CD39_NTPase"/>
</dbReference>
<dbReference type="GO" id="GO:0016787">
    <property type="term" value="F:hydrolase activity"/>
    <property type="evidence" value="ECO:0007669"/>
    <property type="project" value="UniProtKB-KW"/>
</dbReference>
<evidence type="ECO:0000256" key="4">
    <source>
        <dbReference type="PIRSR" id="PIRSR600407-2"/>
    </source>
</evidence>
<dbReference type="EMBL" id="HBFR01012965">
    <property type="protein sequence ID" value="CAD8882202.1"/>
    <property type="molecule type" value="Transcribed_RNA"/>
</dbReference>